<accession>A0ABU6RU18</accession>
<dbReference type="InterPro" id="IPR000277">
    <property type="entry name" value="Cys/Met-Metab_PyrdxlP-dep_enz"/>
</dbReference>
<comment type="similarity">
    <text evidence="3">Belongs to the trans-sulfuration enzymes family.</text>
</comment>
<keyword evidence="2 3" id="KW-0663">Pyridoxal phosphate</keyword>
<dbReference type="PANTHER" id="PTHR11808:SF80">
    <property type="entry name" value="CYSTATHIONINE GAMMA-LYASE"/>
    <property type="match status" value="1"/>
</dbReference>
<proteinExistence type="inferred from homology"/>
<dbReference type="EMBL" id="JASCZI010031628">
    <property type="protein sequence ID" value="MED6127148.1"/>
    <property type="molecule type" value="Genomic_DNA"/>
</dbReference>
<evidence type="ECO:0000256" key="1">
    <source>
        <dbReference type="ARBA" id="ARBA00001933"/>
    </source>
</evidence>
<keyword evidence="5" id="KW-1185">Reference proteome</keyword>
<evidence type="ECO:0000313" key="4">
    <source>
        <dbReference type="EMBL" id="MED6127148.1"/>
    </source>
</evidence>
<gene>
    <name evidence="4" type="ORF">PIB30_085351</name>
</gene>
<evidence type="ECO:0008006" key="6">
    <source>
        <dbReference type="Google" id="ProtNLM"/>
    </source>
</evidence>
<comment type="caution">
    <text evidence="4">The sequence shown here is derived from an EMBL/GenBank/DDBJ whole genome shotgun (WGS) entry which is preliminary data.</text>
</comment>
<dbReference type="Gene3D" id="3.90.1150.10">
    <property type="entry name" value="Aspartate Aminotransferase, domain 1"/>
    <property type="match status" value="1"/>
</dbReference>
<sequence length="132" mass="14684">MDLHDGPLMLLGPTMNAKVAFELSERLPHLSIRMKEHCHRAMVYATRLKDLGIKNSAQFGLMAVSLGYYETLMSCSGSSTSSEMDDEAKKRAGISPGLIRFSVGFVGTLDQKWSQFEKALSKFHETELPNKS</sequence>
<dbReference type="SUPFAM" id="SSF53383">
    <property type="entry name" value="PLP-dependent transferases"/>
    <property type="match status" value="1"/>
</dbReference>
<evidence type="ECO:0000256" key="2">
    <source>
        <dbReference type="ARBA" id="ARBA00022898"/>
    </source>
</evidence>
<dbReference type="PANTHER" id="PTHR11808">
    <property type="entry name" value="TRANS-SULFURATION ENZYME FAMILY MEMBER"/>
    <property type="match status" value="1"/>
</dbReference>
<comment type="cofactor">
    <cofactor evidence="1 3">
        <name>pyridoxal 5'-phosphate</name>
        <dbReference type="ChEBI" id="CHEBI:597326"/>
    </cofactor>
</comment>
<dbReference type="Proteomes" id="UP001341840">
    <property type="component" value="Unassembled WGS sequence"/>
</dbReference>
<protein>
    <recommendedName>
        <fullName evidence="6">Cystathionine gamma-lyase</fullName>
    </recommendedName>
</protein>
<evidence type="ECO:0000256" key="3">
    <source>
        <dbReference type="RuleBase" id="RU362118"/>
    </source>
</evidence>
<dbReference type="InterPro" id="IPR015422">
    <property type="entry name" value="PyrdxlP-dep_Trfase_small"/>
</dbReference>
<dbReference type="InterPro" id="IPR015424">
    <property type="entry name" value="PyrdxlP-dep_Trfase"/>
</dbReference>
<dbReference type="Pfam" id="PF01053">
    <property type="entry name" value="Cys_Met_Meta_PP"/>
    <property type="match status" value="1"/>
</dbReference>
<name>A0ABU6RU18_9FABA</name>
<reference evidence="4 5" key="1">
    <citation type="journal article" date="2023" name="Plants (Basel)">
        <title>Bridging the Gap: Combining Genomics and Transcriptomics Approaches to Understand Stylosanthes scabra, an Orphan Legume from the Brazilian Caatinga.</title>
        <authorList>
            <person name="Ferreira-Neto J.R.C."/>
            <person name="da Silva M.D."/>
            <person name="Binneck E."/>
            <person name="de Melo N.F."/>
            <person name="da Silva R.H."/>
            <person name="de Melo A.L.T.M."/>
            <person name="Pandolfi V."/>
            <person name="Bustamante F.O."/>
            <person name="Brasileiro-Vidal A.C."/>
            <person name="Benko-Iseppon A.M."/>
        </authorList>
    </citation>
    <scope>NUCLEOTIDE SEQUENCE [LARGE SCALE GENOMIC DNA]</scope>
    <source>
        <tissue evidence="4">Leaves</tissue>
    </source>
</reference>
<organism evidence="4 5">
    <name type="scientific">Stylosanthes scabra</name>
    <dbReference type="NCBI Taxonomy" id="79078"/>
    <lineage>
        <taxon>Eukaryota</taxon>
        <taxon>Viridiplantae</taxon>
        <taxon>Streptophyta</taxon>
        <taxon>Embryophyta</taxon>
        <taxon>Tracheophyta</taxon>
        <taxon>Spermatophyta</taxon>
        <taxon>Magnoliopsida</taxon>
        <taxon>eudicotyledons</taxon>
        <taxon>Gunneridae</taxon>
        <taxon>Pentapetalae</taxon>
        <taxon>rosids</taxon>
        <taxon>fabids</taxon>
        <taxon>Fabales</taxon>
        <taxon>Fabaceae</taxon>
        <taxon>Papilionoideae</taxon>
        <taxon>50 kb inversion clade</taxon>
        <taxon>dalbergioids sensu lato</taxon>
        <taxon>Dalbergieae</taxon>
        <taxon>Pterocarpus clade</taxon>
        <taxon>Stylosanthes</taxon>
    </lineage>
</organism>
<evidence type="ECO:0000313" key="5">
    <source>
        <dbReference type="Proteomes" id="UP001341840"/>
    </source>
</evidence>